<evidence type="ECO:0000313" key="2">
    <source>
        <dbReference type="Proteomes" id="UP000177122"/>
    </source>
</evidence>
<sequence>MRTEWERFVRYGVTLHIVTLSVCHQLSVKARSIPRGDTARIRAVSTVAGGFRLRNQRDDRGRLRRGDILGPVFRCGTEERPKNTCEHKECEYEKMIIQNE</sequence>
<accession>A0A1G2CXY7</accession>
<reference evidence="1 2" key="1">
    <citation type="journal article" date="2016" name="Nat. Commun.">
        <title>Thousands of microbial genomes shed light on interconnected biogeochemical processes in an aquifer system.</title>
        <authorList>
            <person name="Anantharaman K."/>
            <person name="Brown C.T."/>
            <person name="Hug L.A."/>
            <person name="Sharon I."/>
            <person name="Castelle C.J."/>
            <person name="Probst A.J."/>
            <person name="Thomas B.C."/>
            <person name="Singh A."/>
            <person name="Wilkins M.J."/>
            <person name="Karaoz U."/>
            <person name="Brodie E.L."/>
            <person name="Williams K.H."/>
            <person name="Hubbard S.S."/>
            <person name="Banfield J.F."/>
        </authorList>
    </citation>
    <scope>NUCLEOTIDE SEQUENCE [LARGE SCALE GENOMIC DNA]</scope>
</reference>
<protein>
    <submittedName>
        <fullName evidence="1">Uncharacterized protein</fullName>
    </submittedName>
</protein>
<gene>
    <name evidence="1" type="ORF">A2845_01785</name>
</gene>
<name>A0A1G2CXY7_9BACT</name>
<evidence type="ECO:0000313" key="1">
    <source>
        <dbReference type="EMBL" id="OGZ06127.1"/>
    </source>
</evidence>
<comment type="caution">
    <text evidence="1">The sequence shown here is derived from an EMBL/GenBank/DDBJ whole genome shotgun (WGS) entry which is preliminary data.</text>
</comment>
<proteinExistence type="predicted"/>
<dbReference type="Proteomes" id="UP000177122">
    <property type="component" value="Unassembled WGS sequence"/>
</dbReference>
<dbReference type="AlphaFoldDB" id="A0A1G2CXY7"/>
<organism evidence="1 2">
    <name type="scientific">Candidatus Lloydbacteria bacterium RIFCSPHIGHO2_01_FULL_49_22</name>
    <dbReference type="NCBI Taxonomy" id="1798658"/>
    <lineage>
        <taxon>Bacteria</taxon>
        <taxon>Candidatus Lloydiibacteriota</taxon>
    </lineage>
</organism>
<dbReference type="EMBL" id="MHLI01000005">
    <property type="protein sequence ID" value="OGZ06127.1"/>
    <property type="molecule type" value="Genomic_DNA"/>
</dbReference>